<protein>
    <submittedName>
        <fullName evidence="4">Glycerol-3-phosphate dehydrogenase, mitochondrial</fullName>
    </submittedName>
</protein>
<comment type="caution">
    <text evidence="4">The sequence shown here is derived from an EMBL/GenBank/DDBJ whole genome shotgun (WGS) entry which is preliminary data.</text>
</comment>
<evidence type="ECO:0000313" key="4">
    <source>
        <dbReference type="EMBL" id="GFS27196.1"/>
    </source>
</evidence>
<dbReference type="PANTHER" id="PTHR23050">
    <property type="entry name" value="CALCIUM BINDING PROTEIN"/>
    <property type="match status" value="1"/>
</dbReference>
<evidence type="ECO:0000256" key="2">
    <source>
        <dbReference type="ARBA" id="ARBA00022837"/>
    </source>
</evidence>
<evidence type="ECO:0000259" key="3">
    <source>
        <dbReference type="PROSITE" id="PS50222"/>
    </source>
</evidence>
<reference evidence="4 5" key="1">
    <citation type="journal article" date="2021" name="Elife">
        <title>Chloroplast acquisition without the gene transfer in kleptoplastic sea slugs, Plakobranchus ocellatus.</title>
        <authorList>
            <person name="Maeda T."/>
            <person name="Takahashi S."/>
            <person name="Yoshida T."/>
            <person name="Shimamura S."/>
            <person name="Takaki Y."/>
            <person name="Nagai Y."/>
            <person name="Toyoda A."/>
            <person name="Suzuki Y."/>
            <person name="Arimoto A."/>
            <person name="Ishii H."/>
            <person name="Satoh N."/>
            <person name="Nishiyama T."/>
            <person name="Hasebe M."/>
            <person name="Maruyama T."/>
            <person name="Minagawa J."/>
            <person name="Obokata J."/>
            <person name="Shigenobu S."/>
        </authorList>
    </citation>
    <scope>NUCLEOTIDE SEQUENCE [LARGE SCALE GENOMIC DNA]</scope>
</reference>
<dbReference type="InterPro" id="IPR002048">
    <property type="entry name" value="EF_hand_dom"/>
</dbReference>
<dbReference type="InterPro" id="IPR011992">
    <property type="entry name" value="EF-hand-dom_pair"/>
</dbReference>
<evidence type="ECO:0000313" key="5">
    <source>
        <dbReference type="Proteomes" id="UP000762676"/>
    </source>
</evidence>
<evidence type="ECO:0000256" key="1">
    <source>
        <dbReference type="ARBA" id="ARBA00022737"/>
    </source>
</evidence>
<keyword evidence="2" id="KW-0106">Calcium</keyword>
<name>A0AAV4JXX6_9GAST</name>
<keyword evidence="5" id="KW-1185">Reference proteome</keyword>
<organism evidence="4 5">
    <name type="scientific">Elysia marginata</name>
    <dbReference type="NCBI Taxonomy" id="1093978"/>
    <lineage>
        <taxon>Eukaryota</taxon>
        <taxon>Metazoa</taxon>
        <taxon>Spiralia</taxon>
        <taxon>Lophotrochozoa</taxon>
        <taxon>Mollusca</taxon>
        <taxon>Gastropoda</taxon>
        <taxon>Heterobranchia</taxon>
        <taxon>Euthyneura</taxon>
        <taxon>Panpulmonata</taxon>
        <taxon>Sacoglossa</taxon>
        <taxon>Placobranchoidea</taxon>
        <taxon>Plakobranchidae</taxon>
        <taxon>Elysia</taxon>
    </lineage>
</organism>
<dbReference type="SMART" id="SM00054">
    <property type="entry name" value="EFh"/>
    <property type="match status" value="2"/>
</dbReference>
<keyword evidence="1" id="KW-0677">Repeat</keyword>
<dbReference type="FunFam" id="1.10.238.10:FF:000003">
    <property type="entry name" value="Calmodulin A"/>
    <property type="match status" value="1"/>
</dbReference>
<feature type="domain" description="EF-hand" evidence="3">
    <location>
        <begin position="114"/>
        <end position="149"/>
    </location>
</feature>
<gene>
    <name evidence="4" type="ORF">ElyMa_005245100</name>
</gene>
<dbReference type="InterPro" id="IPR050145">
    <property type="entry name" value="Centrin_CML-like"/>
</dbReference>
<dbReference type="Pfam" id="PF13499">
    <property type="entry name" value="EF-hand_7"/>
    <property type="match status" value="1"/>
</dbReference>
<dbReference type="EMBL" id="BMAT01010460">
    <property type="protein sequence ID" value="GFS27196.1"/>
    <property type="molecule type" value="Genomic_DNA"/>
</dbReference>
<dbReference type="Proteomes" id="UP000762676">
    <property type="component" value="Unassembled WGS sequence"/>
</dbReference>
<dbReference type="GO" id="GO:0005509">
    <property type="term" value="F:calcium ion binding"/>
    <property type="evidence" value="ECO:0007669"/>
    <property type="project" value="InterPro"/>
</dbReference>
<dbReference type="SUPFAM" id="SSF47473">
    <property type="entry name" value="EF-hand"/>
    <property type="match status" value="1"/>
</dbReference>
<dbReference type="AlphaFoldDB" id="A0AAV4JXX6"/>
<dbReference type="PROSITE" id="PS50222">
    <property type="entry name" value="EF_HAND_2"/>
    <property type="match status" value="2"/>
</dbReference>
<dbReference type="CDD" id="cd00051">
    <property type="entry name" value="EFh"/>
    <property type="match status" value="1"/>
</dbReference>
<feature type="domain" description="EF-hand" evidence="3">
    <location>
        <begin position="78"/>
        <end position="113"/>
    </location>
</feature>
<accession>A0AAV4JXX6</accession>
<proteinExistence type="predicted"/>
<sequence length="178" mass="20721">MKARHGRERIELTQNGPILLKRLDEKKSSTKEKWKSIPQYIGLLVDELAHAERYLRAEMGLDIKRLTEKDVPLNFNKDEINQFVRRFKSLDVENKGYISINDLRRYFKNMGERITDDQLHEILKEVDLNRNAQVDIGEFLQLMSAVEYGSIVNSRFAKALQDNEEKVRISVERSGGGV</sequence>
<dbReference type="Gene3D" id="1.10.238.10">
    <property type="entry name" value="EF-hand"/>
    <property type="match status" value="1"/>
</dbReference>